<evidence type="ECO:0000256" key="1">
    <source>
        <dbReference type="ARBA" id="ARBA00001974"/>
    </source>
</evidence>
<dbReference type="InterPro" id="IPR036635">
    <property type="entry name" value="MurB_C_sf"/>
</dbReference>
<dbReference type="PANTHER" id="PTHR21071">
    <property type="entry name" value="UDP-N-ACETYLENOLPYRUVOYLGLUCOSAMINE REDUCTASE"/>
    <property type="match status" value="1"/>
</dbReference>
<dbReference type="NCBIfam" id="TIGR00179">
    <property type="entry name" value="murB"/>
    <property type="match status" value="1"/>
</dbReference>
<keyword evidence="16 19" id="KW-0961">Cell wall biogenesis/degradation</keyword>
<dbReference type="UniPathway" id="UPA00219"/>
<keyword evidence="11 19" id="KW-0521">NADP</keyword>
<feature type="active site" description="Proton donor" evidence="19">
    <location>
        <position position="222"/>
    </location>
</feature>
<evidence type="ECO:0000256" key="19">
    <source>
        <dbReference type="HAMAP-Rule" id="MF_00037"/>
    </source>
</evidence>
<evidence type="ECO:0000256" key="5">
    <source>
        <dbReference type="ARBA" id="ARBA00012518"/>
    </source>
</evidence>
<dbReference type="SUPFAM" id="SSF56194">
    <property type="entry name" value="Uridine diphospho-N-Acetylenolpyruvylglucosamine reductase, MurB, C-terminal domain"/>
    <property type="match status" value="1"/>
</dbReference>
<comment type="subcellular location">
    <subcellularLocation>
        <location evidence="3 19">Cytoplasm</location>
    </subcellularLocation>
</comment>
<keyword evidence="7 19" id="KW-0963">Cytoplasm</keyword>
<comment type="similarity">
    <text evidence="19">Belongs to the MurB family.</text>
</comment>
<evidence type="ECO:0000256" key="2">
    <source>
        <dbReference type="ARBA" id="ARBA00003921"/>
    </source>
</evidence>
<dbReference type="GO" id="GO:0071555">
    <property type="term" value="P:cell wall organization"/>
    <property type="evidence" value="ECO:0007669"/>
    <property type="project" value="UniProtKB-KW"/>
</dbReference>
<evidence type="ECO:0000256" key="16">
    <source>
        <dbReference type="ARBA" id="ARBA00023316"/>
    </source>
</evidence>
<comment type="catalytic activity">
    <reaction evidence="18 19">
        <text>UDP-N-acetyl-alpha-D-muramate + NADP(+) = UDP-N-acetyl-3-O-(1-carboxyvinyl)-alpha-D-glucosamine + NADPH + H(+)</text>
        <dbReference type="Rhea" id="RHEA:12248"/>
        <dbReference type="ChEBI" id="CHEBI:15378"/>
        <dbReference type="ChEBI" id="CHEBI:57783"/>
        <dbReference type="ChEBI" id="CHEBI:58349"/>
        <dbReference type="ChEBI" id="CHEBI:68483"/>
        <dbReference type="ChEBI" id="CHEBI:70757"/>
        <dbReference type="EC" id="1.3.1.98"/>
    </reaction>
</comment>
<dbReference type="InterPro" id="IPR016166">
    <property type="entry name" value="FAD-bd_PCMH"/>
</dbReference>
<evidence type="ECO:0000256" key="18">
    <source>
        <dbReference type="ARBA" id="ARBA00048914"/>
    </source>
</evidence>
<evidence type="ECO:0000256" key="3">
    <source>
        <dbReference type="ARBA" id="ARBA00004496"/>
    </source>
</evidence>
<evidence type="ECO:0000256" key="17">
    <source>
        <dbReference type="ARBA" id="ARBA00031026"/>
    </source>
</evidence>
<dbReference type="PROSITE" id="PS51387">
    <property type="entry name" value="FAD_PCMH"/>
    <property type="match status" value="1"/>
</dbReference>
<dbReference type="SUPFAM" id="SSF56176">
    <property type="entry name" value="FAD-binding/transporter-associated domain-like"/>
    <property type="match status" value="1"/>
</dbReference>
<evidence type="ECO:0000256" key="9">
    <source>
        <dbReference type="ARBA" id="ARBA00022630"/>
    </source>
</evidence>
<evidence type="ECO:0000256" key="11">
    <source>
        <dbReference type="ARBA" id="ARBA00022857"/>
    </source>
</evidence>
<name>A0A059XTQ4_9BACT</name>
<dbReference type="Pfam" id="PF02873">
    <property type="entry name" value="MurB_C"/>
    <property type="match status" value="1"/>
</dbReference>
<keyword evidence="14 19" id="KW-0560">Oxidoreductase</keyword>
<dbReference type="InterPro" id="IPR003170">
    <property type="entry name" value="MurB"/>
</dbReference>
<evidence type="ECO:0000256" key="4">
    <source>
        <dbReference type="ARBA" id="ARBA00004752"/>
    </source>
</evidence>
<dbReference type="Pfam" id="PF01565">
    <property type="entry name" value="FAD_binding_4"/>
    <property type="match status" value="1"/>
</dbReference>
<keyword evidence="13 19" id="KW-0573">Peptidoglycan synthesis</keyword>
<evidence type="ECO:0000256" key="14">
    <source>
        <dbReference type="ARBA" id="ARBA00023002"/>
    </source>
</evidence>
<comment type="function">
    <text evidence="2 19">Cell wall formation.</text>
</comment>
<dbReference type="Gene3D" id="3.30.43.10">
    <property type="entry name" value="Uridine Diphospho-n-acetylenolpyruvylglucosamine Reductase, domain 2"/>
    <property type="match status" value="1"/>
</dbReference>
<comment type="pathway">
    <text evidence="4 19">Cell wall biogenesis; peptidoglycan biosynthesis.</text>
</comment>
<dbReference type="GO" id="GO:0009252">
    <property type="term" value="P:peptidoglycan biosynthetic process"/>
    <property type="evidence" value="ECO:0007669"/>
    <property type="project" value="UniProtKB-UniRule"/>
</dbReference>
<keyword evidence="12 19" id="KW-0133">Cell shape</keyword>
<dbReference type="Gene3D" id="3.30.465.10">
    <property type="match status" value="1"/>
</dbReference>
<dbReference type="GO" id="GO:0051301">
    <property type="term" value="P:cell division"/>
    <property type="evidence" value="ECO:0007669"/>
    <property type="project" value="UniProtKB-KW"/>
</dbReference>
<dbReference type="InterPro" id="IPR006094">
    <property type="entry name" value="Oxid_FAD_bind_N"/>
</dbReference>
<proteinExistence type="inferred from homology"/>
<dbReference type="GO" id="GO:0071949">
    <property type="term" value="F:FAD binding"/>
    <property type="evidence" value="ECO:0007669"/>
    <property type="project" value="InterPro"/>
</dbReference>
<feature type="active site" evidence="19">
    <location>
        <position position="292"/>
    </location>
</feature>
<evidence type="ECO:0000256" key="7">
    <source>
        <dbReference type="ARBA" id="ARBA00022490"/>
    </source>
</evidence>
<feature type="domain" description="FAD-binding PCMH-type" evidence="20">
    <location>
        <begin position="15"/>
        <end position="193"/>
    </location>
</feature>
<dbReference type="HAMAP" id="MF_00037">
    <property type="entry name" value="MurB"/>
    <property type="match status" value="1"/>
</dbReference>
<keyword evidence="10 19" id="KW-0274">FAD</keyword>
<evidence type="ECO:0000313" key="21">
    <source>
        <dbReference type="EMBL" id="AIA30198.1"/>
    </source>
</evidence>
<dbReference type="EC" id="1.3.1.98" evidence="5 19"/>
<accession>A0A059XTQ4</accession>
<organism evidence="21 22">
    <name type="scientific">Leptospirillum ferriphilum YSK</name>
    <dbReference type="NCBI Taxonomy" id="1441628"/>
    <lineage>
        <taxon>Bacteria</taxon>
        <taxon>Pseudomonadati</taxon>
        <taxon>Nitrospirota</taxon>
        <taxon>Nitrospiria</taxon>
        <taxon>Nitrospirales</taxon>
        <taxon>Nitrospiraceae</taxon>
        <taxon>Leptospirillum</taxon>
    </lineage>
</organism>
<dbReference type="OrthoDB" id="9804753at2"/>
<dbReference type="GO" id="GO:0008360">
    <property type="term" value="P:regulation of cell shape"/>
    <property type="evidence" value="ECO:0007669"/>
    <property type="project" value="UniProtKB-KW"/>
</dbReference>
<evidence type="ECO:0000256" key="6">
    <source>
        <dbReference type="ARBA" id="ARBA00015188"/>
    </source>
</evidence>
<evidence type="ECO:0000256" key="12">
    <source>
        <dbReference type="ARBA" id="ARBA00022960"/>
    </source>
</evidence>
<gene>
    <name evidence="19" type="primary">murB</name>
    <name evidence="21" type="ORF">Y981_03690</name>
</gene>
<comment type="cofactor">
    <cofactor evidence="1 19">
        <name>FAD</name>
        <dbReference type="ChEBI" id="CHEBI:57692"/>
    </cofactor>
</comment>
<dbReference type="InterPro" id="IPR036318">
    <property type="entry name" value="FAD-bd_PCMH-like_sf"/>
</dbReference>
<dbReference type="Proteomes" id="UP000027059">
    <property type="component" value="Chromosome"/>
</dbReference>
<protein>
    <recommendedName>
        <fullName evidence="6 19">UDP-N-acetylenolpyruvoylglucosamine reductase</fullName>
        <ecNumber evidence="5 19">1.3.1.98</ecNumber>
    </recommendedName>
    <alternativeName>
        <fullName evidence="17 19">UDP-N-acetylmuramate dehydrogenase</fullName>
    </alternativeName>
</protein>
<sequence length="304" mass="33458">MILHDEPLSRHSSIRTGGPGQIVALVESTEELMSVLQRVKEGIFPSPVRFIGNASNILFPDGGLLGTVISLKKMDRFTLRPDGLIEAEAGAFLPRLAFHAARQGRGGLGFLSGIPGTVGGGIVMNAGTTTGEMGDILREVCLVSPDGAMERIVREDLRFSYRTSEFQREELSERPSRWQDWVIVSAVLETFPAEPVFLMEEWERLRRSRSEAQPLDKPNLGSVFRNPPGDFAGRLIEDAGWKGVVRGGIEISPRHANFFVNRGGGLSRDFRSLVEDVRLAILKENGIRLETEVEIVPEETPAAV</sequence>
<dbReference type="PANTHER" id="PTHR21071:SF4">
    <property type="entry name" value="UDP-N-ACETYLENOLPYRUVOYLGLUCOSAMINE REDUCTASE"/>
    <property type="match status" value="1"/>
</dbReference>
<reference evidence="21 22" key="2">
    <citation type="journal article" date="2015" name="Biomed. Res. Int.">
        <title>Effects of Arsenite Resistance on the Growth and Functional Gene Expression of Leptospirillum ferriphilum and Acidithiobacillus thiooxidans in Pure Culture and Coculture.</title>
        <authorList>
            <person name="Jiang H."/>
            <person name="Liang Y."/>
            <person name="Yin H."/>
            <person name="Xiao Y."/>
            <person name="Guo X."/>
            <person name="Xu Y."/>
            <person name="Hu Q."/>
            <person name="Liu H."/>
            <person name="Liu X."/>
        </authorList>
    </citation>
    <scope>NUCLEOTIDE SEQUENCE [LARGE SCALE GENOMIC DNA]</scope>
    <source>
        <strain evidence="21 22">YSK</strain>
    </source>
</reference>
<keyword evidence="9 19" id="KW-0285">Flavoprotein</keyword>
<keyword evidence="8 19" id="KW-0132">Cell division</keyword>
<dbReference type="HOGENOM" id="CLU_035304_1_1_0"/>
<evidence type="ECO:0000256" key="13">
    <source>
        <dbReference type="ARBA" id="ARBA00022984"/>
    </source>
</evidence>
<dbReference type="Gene3D" id="3.90.78.10">
    <property type="entry name" value="UDP-N-acetylenolpyruvoylglucosamine reductase, C-terminal domain"/>
    <property type="match status" value="1"/>
</dbReference>
<evidence type="ECO:0000259" key="20">
    <source>
        <dbReference type="PROSITE" id="PS51387"/>
    </source>
</evidence>
<evidence type="ECO:0000313" key="22">
    <source>
        <dbReference type="Proteomes" id="UP000027059"/>
    </source>
</evidence>
<keyword evidence="22" id="KW-1185">Reference proteome</keyword>
<dbReference type="InterPro" id="IPR016167">
    <property type="entry name" value="FAD-bd_PCMH_sub1"/>
</dbReference>
<dbReference type="AlphaFoldDB" id="A0A059XTQ4"/>
<dbReference type="InterPro" id="IPR011601">
    <property type="entry name" value="MurB_C"/>
</dbReference>
<dbReference type="KEGG" id="lfp:Y981_03690"/>
<dbReference type="GO" id="GO:0005829">
    <property type="term" value="C:cytosol"/>
    <property type="evidence" value="ECO:0007669"/>
    <property type="project" value="TreeGrafter"/>
</dbReference>
<evidence type="ECO:0000256" key="10">
    <source>
        <dbReference type="ARBA" id="ARBA00022827"/>
    </source>
</evidence>
<dbReference type="EMBL" id="CP007243">
    <property type="protein sequence ID" value="AIA30198.1"/>
    <property type="molecule type" value="Genomic_DNA"/>
</dbReference>
<dbReference type="InterPro" id="IPR016169">
    <property type="entry name" value="FAD-bd_PCMH_sub2"/>
</dbReference>
<reference evidence="22" key="1">
    <citation type="submission" date="2014-02" db="EMBL/GenBank/DDBJ databases">
        <title>Complete genome sequence and comparative genomic analysis of the nitrogen-fixing bacterium Leptospirillum ferriphilum YSK.</title>
        <authorList>
            <person name="Guo X."/>
            <person name="Yin H."/>
            <person name="Liang Y."/>
            <person name="Hu Q."/>
            <person name="Ma L."/>
            <person name="Xiao Y."/>
            <person name="Zhang X."/>
            <person name="Qiu G."/>
            <person name="Liu X."/>
        </authorList>
    </citation>
    <scope>NUCLEOTIDE SEQUENCE [LARGE SCALE GENOMIC DNA]</scope>
    <source>
        <strain evidence="22">YSK</strain>
    </source>
</reference>
<evidence type="ECO:0000256" key="15">
    <source>
        <dbReference type="ARBA" id="ARBA00023306"/>
    </source>
</evidence>
<feature type="active site" evidence="19">
    <location>
        <position position="162"/>
    </location>
</feature>
<evidence type="ECO:0000256" key="8">
    <source>
        <dbReference type="ARBA" id="ARBA00022618"/>
    </source>
</evidence>
<keyword evidence="15 19" id="KW-0131">Cell cycle</keyword>
<dbReference type="GO" id="GO:0008762">
    <property type="term" value="F:UDP-N-acetylmuramate dehydrogenase activity"/>
    <property type="evidence" value="ECO:0007669"/>
    <property type="project" value="UniProtKB-UniRule"/>
</dbReference>
<dbReference type="RefSeq" id="WP_014960585.1">
    <property type="nucleotide sequence ID" value="NZ_CP007243.1"/>
</dbReference>
<dbReference type="NCBIfam" id="NF010480">
    <property type="entry name" value="PRK13905.1"/>
    <property type="match status" value="1"/>
</dbReference>